<protein>
    <submittedName>
        <fullName evidence="1">Uncharacterized protein</fullName>
    </submittedName>
</protein>
<evidence type="ECO:0000313" key="1">
    <source>
        <dbReference type="EMBL" id="GGP07295.1"/>
    </source>
</evidence>
<sequence length="73" mass="8657">MDFQQAKRRKERGQTNEEFLNMVFENIKDFDEITITVRQPDGEIETWYSQDSDLSILGMLEVAKGQKLREMEV</sequence>
<comment type="caution">
    <text evidence="1">The sequence shown here is derived from an EMBL/GenBank/DDBJ whole genome shotgun (WGS) entry which is preliminary data.</text>
</comment>
<gene>
    <name evidence="1" type="ORF">GCM10011346_02710</name>
</gene>
<evidence type="ECO:0000313" key="2">
    <source>
        <dbReference type="Proteomes" id="UP000641206"/>
    </source>
</evidence>
<keyword evidence="2" id="KW-1185">Reference proteome</keyword>
<proteinExistence type="predicted"/>
<name>A0ABQ2NPR1_9BACI</name>
<reference evidence="2" key="1">
    <citation type="journal article" date="2019" name="Int. J. Syst. Evol. Microbiol.">
        <title>The Global Catalogue of Microorganisms (GCM) 10K type strain sequencing project: providing services to taxonomists for standard genome sequencing and annotation.</title>
        <authorList>
            <consortium name="The Broad Institute Genomics Platform"/>
            <consortium name="The Broad Institute Genome Sequencing Center for Infectious Disease"/>
            <person name="Wu L."/>
            <person name="Ma J."/>
        </authorList>
    </citation>
    <scope>NUCLEOTIDE SEQUENCE [LARGE SCALE GENOMIC DNA]</scope>
    <source>
        <strain evidence="2">CGMCC 1.7693</strain>
    </source>
</reference>
<accession>A0ABQ2NPR1</accession>
<dbReference type="EMBL" id="BMLW01000001">
    <property type="protein sequence ID" value="GGP07295.1"/>
    <property type="molecule type" value="Genomic_DNA"/>
</dbReference>
<dbReference type="Proteomes" id="UP000641206">
    <property type="component" value="Unassembled WGS sequence"/>
</dbReference>
<organism evidence="1 2">
    <name type="scientific">Oceanobacillus neutriphilus</name>
    <dbReference type="NCBI Taxonomy" id="531815"/>
    <lineage>
        <taxon>Bacteria</taxon>
        <taxon>Bacillati</taxon>
        <taxon>Bacillota</taxon>
        <taxon>Bacilli</taxon>
        <taxon>Bacillales</taxon>
        <taxon>Bacillaceae</taxon>
        <taxon>Oceanobacillus</taxon>
    </lineage>
</organism>
<dbReference type="RefSeq" id="WP_188732751.1">
    <property type="nucleotide sequence ID" value="NZ_BMLW01000001.1"/>
</dbReference>